<comment type="caution">
    <text evidence="1">The sequence shown here is derived from an EMBL/GenBank/DDBJ whole genome shotgun (WGS) entry which is preliminary data.</text>
</comment>
<evidence type="ECO:0000313" key="1">
    <source>
        <dbReference type="EMBL" id="MBC8335076.1"/>
    </source>
</evidence>
<dbReference type="Proteomes" id="UP000614469">
    <property type="component" value="Unassembled WGS sequence"/>
</dbReference>
<protein>
    <recommendedName>
        <fullName evidence="3">SCP domain-containing protein</fullName>
    </recommendedName>
</protein>
<evidence type="ECO:0000313" key="2">
    <source>
        <dbReference type="Proteomes" id="UP000614469"/>
    </source>
</evidence>
<reference evidence="1 2" key="1">
    <citation type="submission" date="2020-08" db="EMBL/GenBank/DDBJ databases">
        <title>Bridging the membrane lipid divide: bacteria of the FCB group superphylum have the potential to synthesize archaeal ether lipids.</title>
        <authorList>
            <person name="Villanueva L."/>
            <person name="Von Meijenfeldt F.A.B."/>
            <person name="Westbye A.B."/>
            <person name="Yadav S."/>
            <person name="Hopmans E.C."/>
            <person name="Dutilh B.E."/>
            <person name="Sinninghe Damste J.S."/>
        </authorList>
    </citation>
    <scope>NUCLEOTIDE SEQUENCE [LARGE SCALE GENOMIC DNA]</scope>
    <source>
        <strain evidence="1">NIOZ-UU36</strain>
    </source>
</reference>
<proteinExistence type="predicted"/>
<dbReference type="SUPFAM" id="SSF55797">
    <property type="entry name" value="PR-1-like"/>
    <property type="match status" value="1"/>
</dbReference>
<dbReference type="EMBL" id="JACNJN010000090">
    <property type="protein sequence ID" value="MBC8335076.1"/>
    <property type="molecule type" value="Genomic_DNA"/>
</dbReference>
<evidence type="ECO:0008006" key="3">
    <source>
        <dbReference type="Google" id="ProtNLM"/>
    </source>
</evidence>
<dbReference type="Gene3D" id="3.40.33.10">
    <property type="entry name" value="CAP"/>
    <property type="match status" value="1"/>
</dbReference>
<dbReference type="AlphaFoldDB" id="A0A8J6NHA9"/>
<sequence>MHTPTGETIPIDKDKTLWVMITVGAAGGDSGSTTIETSGTLSTGNCAYTIDQSQVSEVLAIINHNRAQSSLPAMTTNTLLAEAAQAHSSDMACNGLFPHEVRMEPRPLRVSRQLAMQLLA</sequence>
<dbReference type="InterPro" id="IPR035940">
    <property type="entry name" value="CAP_sf"/>
</dbReference>
<accession>A0A8J6NHA9</accession>
<organism evidence="1 2">
    <name type="scientific">Candidatus Desulfolinea nitratireducens</name>
    <dbReference type="NCBI Taxonomy" id="2841698"/>
    <lineage>
        <taxon>Bacteria</taxon>
        <taxon>Bacillati</taxon>
        <taxon>Chloroflexota</taxon>
        <taxon>Anaerolineae</taxon>
        <taxon>Anaerolineales</taxon>
        <taxon>Anaerolineales incertae sedis</taxon>
        <taxon>Candidatus Desulfolinea</taxon>
    </lineage>
</organism>
<gene>
    <name evidence="1" type="ORF">H8E29_07425</name>
</gene>
<name>A0A8J6NHA9_9CHLR</name>